<gene>
    <name evidence="2" type="ORF">B0T10DRAFT_590325</name>
</gene>
<organism evidence="2 3">
    <name type="scientific">Thelonectria olida</name>
    <dbReference type="NCBI Taxonomy" id="1576542"/>
    <lineage>
        <taxon>Eukaryota</taxon>
        <taxon>Fungi</taxon>
        <taxon>Dikarya</taxon>
        <taxon>Ascomycota</taxon>
        <taxon>Pezizomycotina</taxon>
        <taxon>Sordariomycetes</taxon>
        <taxon>Hypocreomycetidae</taxon>
        <taxon>Hypocreales</taxon>
        <taxon>Nectriaceae</taxon>
        <taxon>Thelonectria</taxon>
    </lineage>
</organism>
<feature type="signal peptide" evidence="1">
    <location>
        <begin position="1"/>
        <end position="20"/>
    </location>
</feature>
<proteinExistence type="predicted"/>
<dbReference type="AlphaFoldDB" id="A0A9P9AQC1"/>
<evidence type="ECO:0000256" key="1">
    <source>
        <dbReference type="SAM" id="SignalP"/>
    </source>
</evidence>
<reference evidence="2 3" key="1">
    <citation type="journal article" date="2021" name="Nat. Commun.">
        <title>Genetic determinants of endophytism in the Arabidopsis root mycobiome.</title>
        <authorList>
            <person name="Mesny F."/>
            <person name="Miyauchi S."/>
            <person name="Thiergart T."/>
            <person name="Pickel B."/>
            <person name="Atanasova L."/>
            <person name="Karlsson M."/>
            <person name="Huettel B."/>
            <person name="Barry K.W."/>
            <person name="Haridas S."/>
            <person name="Chen C."/>
            <person name="Bauer D."/>
            <person name="Andreopoulos W."/>
            <person name="Pangilinan J."/>
            <person name="LaButti K."/>
            <person name="Riley R."/>
            <person name="Lipzen A."/>
            <person name="Clum A."/>
            <person name="Drula E."/>
            <person name="Henrissat B."/>
            <person name="Kohler A."/>
            <person name="Grigoriev I.V."/>
            <person name="Martin F.M."/>
            <person name="Hacquard S."/>
        </authorList>
    </citation>
    <scope>NUCLEOTIDE SEQUENCE [LARGE SCALE GENOMIC DNA]</scope>
    <source>
        <strain evidence="2 3">MPI-CAGE-CH-0241</strain>
    </source>
</reference>
<dbReference type="Proteomes" id="UP000777438">
    <property type="component" value="Unassembled WGS sequence"/>
</dbReference>
<dbReference type="EMBL" id="JAGPYM010000005">
    <property type="protein sequence ID" value="KAH6894646.1"/>
    <property type="molecule type" value="Genomic_DNA"/>
</dbReference>
<feature type="chain" id="PRO_5040509981" evidence="1">
    <location>
        <begin position="21"/>
        <end position="305"/>
    </location>
</feature>
<evidence type="ECO:0000313" key="2">
    <source>
        <dbReference type="EMBL" id="KAH6894646.1"/>
    </source>
</evidence>
<protein>
    <submittedName>
        <fullName evidence="2">Uncharacterized protein</fullName>
    </submittedName>
</protein>
<evidence type="ECO:0000313" key="3">
    <source>
        <dbReference type="Proteomes" id="UP000777438"/>
    </source>
</evidence>
<comment type="caution">
    <text evidence="2">The sequence shown here is derived from an EMBL/GenBank/DDBJ whole genome shotgun (WGS) entry which is preliminary data.</text>
</comment>
<sequence length="305" mass="33797">MLSFVCFHLLLYLLPPLALSLFLHTHVFFTSSSPFLCLTRANHCASDSPSLALFHISLLRIEGTNYLTNESHHLALQVSYAASTIQVSDGPVVLSPRSQHDCSTTFDLLRWREGSHHAGASTMRHGRESRTAEGCIVGVLRLGHSILHPFAYHWLVRIFVSCFKFLIQIFNHGTNSTINLTISKRSLEDVVEEIKSMETDIALMKTDLVLMKTNVSFLQNNRVPGTKGPQGDEGPKIQRVTRGNDAIRALEAPGESEALPGSGKIETLRVFQAIRESDMFVVTRVLQAASEQALKSNTCLATQID</sequence>
<name>A0A9P9AQC1_9HYPO</name>
<accession>A0A9P9AQC1</accession>
<keyword evidence="3" id="KW-1185">Reference proteome</keyword>
<keyword evidence="1" id="KW-0732">Signal</keyword>